<keyword evidence="2" id="KW-0064">Aspartyl protease</keyword>
<evidence type="ECO:0000259" key="8">
    <source>
        <dbReference type="PROSITE" id="PS50158"/>
    </source>
</evidence>
<comment type="caution">
    <text evidence="10">The sequence shown here is derived from an EMBL/GenBank/DDBJ whole genome shotgun (WGS) entry which is preliminary data.</text>
</comment>
<name>A0A4C1SSC2_EUMVA</name>
<dbReference type="Pfam" id="PF02037">
    <property type="entry name" value="SAP"/>
    <property type="match status" value="1"/>
</dbReference>
<dbReference type="Gene3D" id="3.30.70.270">
    <property type="match status" value="2"/>
</dbReference>
<dbReference type="EMBL" id="BGZK01003718">
    <property type="protein sequence ID" value="GBP03951.1"/>
    <property type="molecule type" value="Genomic_DNA"/>
</dbReference>
<evidence type="ECO:0000256" key="5">
    <source>
        <dbReference type="PROSITE-ProRule" id="PRU00047"/>
    </source>
</evidence>
<evidence type="ECO:0000256" key="2">
    <source>
        <dbReference type="ARBA" id="ARBA00022750"/>
    </source>
</evidence>
<dbReference type="InterPro" id="IPR041577">
    <property type="entry name" value="RT_RNaseH_2"/>
</dbReference>
<keyword evidence="6" id="KW-0175">Coiled coil</keyword>
<dbReference type="InterPro" id="IPR036361">
    <property type="entry name" value="SAP_dom_sf"/>
</dbReference>
<keyword evidence="2" id="KW-0378">Hydrolase</keyword>
<evidence type="ECO:0000259" key="9">
    <source>
        <dbReference type="PROSITE" id="PS50800"/>
    </source>
</evidence>
<dbReference type="InterPro" id="IPR003034">
    <property type="entry name" value="SAP_dom"/>
</dbReference>
<dbReference type="SMART" id="SM00343">
    <property type="entry name" value="ZnF_C2HC"/>
    <property type="match status" value="2"/>
</dbReference>
<proteinExistence type="predicted"/>
<dbReference type="PROSITE" id="PS50800">
    <property type="entry name" value="SAP"/>
    <property type="match status" value="1"/>
</dbReference>
<dbReference type="SUPFAM" id="SSF57756">
    <property type="entry name" value="Retrovirus zinc finger-like domains"/>
    <property type="match status" value="1"/>
</dbReference>
<dbReference type="Gene3D" id="3.10.10.10">
    <property type="entry name" value="HIV Type 1 Reverse Transcriptase, subunit A, domain 1"/>
    <property type="match status" value="1"/>
</dbReference>
<keyword evidence="5" id="KW-0479">Metal-binding</keyword>
<feature type="domain" description="CCHC-type" evidence="8">
    <location>
        <begin position="370"/>
        <end position="385"/>
    </location>
</feature>
<dbReference type="STRING" id="151549.A0A4C1SSC2"/>
<dbReference type="GO" id="GO:0004190">
    <property type="term" value="F:aspartic-type endopeptidase activity"/>
    <property type="evidence" value="ECO:0007669"/>
    <property type="project" value="UniProtKB-KW"/>
</dbReference>
<dbReference type="Pfam" id="PF17919">
    <property type="entry name" value="RT_RNaseH_2"/>
    <property type="match status" value="1"/>
</dbReference>
<accession>A0A4C1SSC2</accession>
<feature type="compositionally biased region" description="Basic and acidic residues" evidence="7">
    <location>
        <begin position="137"/>
        <end position="155"/>
    </location>
</feature>
<dbReference type="OrthoDB" id="8060624at2759"/>
<dbReference type="InterPro" id="IPR036875">
    <property type="entry name" value="Znf_CCHC_sf"/>
</dbReference>
<keyword evidence="3" id="KW-0238">DNA-binding</keyword>
<reference evidence="10 11" key="1">
    <citation type="journal article" date="2019" name="Commun. Biol.">
        <title>The bagworm genome reveals a unique fibroin gene that provides high tensile strength.</title>
        <authorList>
            <person name="Kono N."/>
            <person name="Nakamura H."/>
            <person name="Ohtoshi R."/>
            <person name="Tomita M."/>
            <person name="Numata K."/>
            <person name="Arakawa K."/>
        </authorList>
    </citation>
    <scope>NUCLEOTIDE SEQUENCE [LARGE SCALE GENOMIC DNA]</scope>
</reference>
<evidence type="ECO:0000256" key="7">
    <source>
        <dbReference type="SAM" id="MobiDB-lite"/>
    </source>
</evidence>
<dbReference type="PANTHER" id="PTHR37984:SF5">
    <property type="entry name" value="PROTEIN NYNRIN-LIKE"/>
    <property type="match status" value="1"/>
</dbReference>
<dbReference type="SUPFAM" id="SSF68906">
    <property type="entry name" value="SAP domain"/>
    <property type="match status" value="1"/>
</dbReference>
<feature type="region of interest" description="Disordered" evidence="7">
    <location>
        <begin position="100"/>
        <end position="167"/>
    </location>
</feature>
<dbReference type="InterPro" id="IPR043128">
    <property type="entry name" value="Rev_trsase/Diguanyl_cyclase"/>
</dbReference>
<dbReference type="Proteomes" id="UP000299102">
    <property type="component" value="Unassembled WGS sequence"/>
</dbReference>
<dbReference type="InterPro" id="IPR050951">
    <property type="entry name" value="Retrovirus_Pol_polyprotein"/>
</dbReference>
<dbReference type="CDD" id="cd01647">
    <property type="entry name" value="RT_LTR"/>
    <property type="match status" value="1"/>
</dbReference>
<dbReference type="Gene3D" id="4.10.60.10">
    <property type="entry name" value="Zinc finger, CCHC-type"/>
    <property type="match status" value="1"/>
</dbReference>
<evidence type="ECO:0000256" key="4">
    <source>
        <dbReference type="ARBA" id="ARBA00023268"/>
    </source>
</evidence>
<dbReference type="GO" id="GO:0006508">
    <property type="term" value="P:proteolysis"/>
    <property type="evidence" value="ECO:0007669"/>
    <property type="project" value="UniProtKB-KW"/>
</dbReference>
<dbReference type="Gene3D" id="1.10.720.30">
    <property type="entry name" value="SAP domain"/>
    <property type="match status" value="1"/>
</dbReference>
<dbReference type="InterPro" id="IPR000477">
    <property type="entry name" value="RT_dom"/>
</dbReference>
<feature type="coiled-coil region" evidence="6">
    <location>
        <begin position="66"/>
        <end position="93"/>
    </location>
</feature>
<keyword evidence="1" id="KW-0645">Protease</keyword>
<dbReference type="InterPro" id="IPR001878">
    <property type="entry name" value="Znf_CCHC"/>
</dbReference>
<evidence type="ECO:0000256" key="6">
    <source>
        <dbReference type="SAM" id="Coils"/>
    </source>
</evidence>
<feature type="domain" description="SAP" evidence="9">
    <location>
        <begin position="6"/>
        <end position="40"/>
    </location>
</feature>
<dbReference type="InterPro" id="IPR043502">
    <property type="entry name" value="DNA/RNA_pol_sf"/>
</dbReference>
<feature type="domain" description="CCHC-type" evidence="8">
    <location>
        <begin position="346"/>
        <end position="362"/>
    </location>
</feature>
<dbReference type="GO" id="GO:0008270">
    <property type="term" value="F:zinc ion binding"/>
    <property type="evidence" value="ECO:0007669"/>
    <property type="project" value="UniProtKB-KW"/>
</dbReference>
<dbReference type="GO" id="GO:0003677">
    <property type="term" value="F:DNA binding"/>
    <property type="evidence" value="ECO:0007669"/>
    <property type="project" value="UniProtKB-KW"/>
</dbReference>
<dbReference type="SUPFAM" id="SSF56672">
    <property type="entry name" value="DNA/RNA polymerases"/>
    <property type="match status" value="1"/>
</dbReference>
<gene>
    <name evidence="10" type="primary">Tf2-6</name>
    <name evidence="10" type="ORF">EVAR_91087_1</name>
</gene>
<evidence type="ECO:0000313" key="10">
    <source>
        <dbReference type="EMBL" id="GBP03951.1"/>
    </source>
</evidence>
<keyword evidence="5" id="KW-0862">Zinc</keyword>
<keyword evidence="4" id="KW-0511">Multifunctional enzyme</keyword>
<keyword evidence="11" id="KW-1185">Reference proteome</keyword>
<evidence type="ECO:0000313" key="11">
    <source>
        <dbReference type="Proteomes" id="UP000299102"/>
    </source>
</evidence>
<dbReference type="PANTHER" id="PTHR37984">
    <property type="entry name" value="PROTEIN CBG26694"/>
    <property type="match status" value="1"/>
</dbReference>
<dbReference type="Pfam" id="PF00078">
    <property type="entry name" value="RVT_1"/>
    <property type="match status" value="1"/>
</dbReference>
<evidence type="ECO:0000256" key="3">
    <source>
        <dbReference type="ARBA" id="ARBA00023125"/>
    </source>
</evidence>
<dbReference type="GO" id="GO:0071897">
    <property type="term" value="P:DNA biosynthetic process"/>
    <property type="evidence" value="ECO:0007669"/>
    <property type="project" value="UniProtKB-ARBA"/>
</dbReference>
<dbReference type="FunFam" id="3.30.70.270:FF:000026">
    <property type="entry name" value="Transposon Ty3-G Gag-Pol polyprotein"/>
    <property type="match status" value="1"/>
</dbReference>
<dbReference type="AlphaFoldDB" id="A0A4C1SSC2"/>
<keyword evidence="5" id="KW-0863">Zinc-finger</keyword>
<dbReference type="PROSITE" id="PS50158">
    <property type="entry name" value="ZF_CCHC"/>
    <property type="match status" value="2"/>
</dbReference>
<evidence type="ECO:0000256" key="1">
    <source>
        <dbReference type="ARBA" id="ARBA00022670"/>
    </source>
</evidence>
<sequence length="783" mass="89374">METIEATKYSVVQLKSWLHKLGLPTNGTKNMLVSRINEVPVEKRGDCPVIEEAVDDEEGYAADRAIELLRRELAVVKKEKELLERENKLYKRMEEFEKLKENQSKNDRNGGGNNEDDNDSISANDCVEINDGAAANDSEKTNDSENTNDSERVNDGDDEGGPGAILPRNNSVQFSFLEEMLPDYDSTVAPTIFVAQLRNIQGLYRVDDGTIKALLMSKVKGKVQCWLHSKSNFVYDDLDTLLNEMIAVFGEKESKLKLRRKFELRKWKHGEDFISYFNEKVALASDVQVPEDELIDYIIDGIPDDNLRTQANLQCFITKTQLLVAFSKVTLKRRQFGDENQLANVRCYNCNCLGHYANSCQKSKREMGACYGCGSTNHLVAACPERKGPKWLRGLGCGDDVDCSTECDVFLKSIMAVEYEAGLVGDDLRVGDRVDAGVRAELERIFLEAYVRPERPPEPGKLRLILDDYLEKGYIRPSESEFASPIVLVKKKTGELRMCVDYRTLNKMTLRDNYPIPLNRRLIGPTVGEEILYQTGLEEWVLSCLCREGIGERFVNRVFADMIRDDELIVYLDDIMVATEDVKEHLRILAKVFRRLVDNRLELRLDKCEFMRTSVKYLGYEIDGKGIRADDAGVRAVIDFPVPSNVHAVRSFLGLTSYFRRFVKDFSTIAKPLTDLTRKDKGFKFGPEELRAFEVLKERLTESPILALYSPKDETELHCDASNVGFGAILLQKKDDGKMHPVFYFSKRTSEAESRYHSFELETLAILSALRRFRTYRERDLRL</sequence>
<dbReference type="SMART" id="SM00513">
    <property type="entry name" value="SAP"/>
    <property type="match status" value="1"/>
</dbReference>
<protein>
    <submittedName>
        <fullName evidence="10">Transposon Tf2-6 polyprotein</fullName>
    </submittedName>
</protein>
<organism evidence="10 11">
    <name type="scientific">Eumeta variegata</name>
    <name type="common">Bagworm moth</name>
    <name type="synonym">Eumeta japonica</name>
    <dbReference type="NCBI Taxonomy" id="151549"/>
    <lineage>
        <taxon>Eukaryota</taxon>
        <taxon>Metazoa</taxon>
        <taxon>Ecdysozoa</taxon>
        <taxon>Arthropoda</taxon>
        <taxon>Hexapoda</taxon>
        <taxon>Insecta</taxon>
        <taxon>Pterygota</taxon>
        <taxon>Neoptera</taxon>
        <taxon>Endopterygota</taxon>
        <taxon>Lepidoptera</taxon>
        <taxon>Glossata</taxon>
        <taxon>Ditrysia</taxon>
        <taxon>Tineoidea</taxon>
        <taxon>Psychidae</taxon>
        <taxon>Oiketicinae</taxon>
        <taxon>Eumeta</taxon>
    </lineage>
</organism>